<dbReference type="PANTHER" id="PTHR30532">
    <property type="entry name" value="IRON III DICITRATE-BINDING PERIPLASMIC PROTEIN"/>
    <property type="match status" value="1"/>
</dbReference>
<dbReference type="PRINTS" id="PR01715">
    <property type="entry name" value="FERRIBNDNGPP"/>
</dbReference>
<keyword evidence="4" id="KW-0408">Iron</keyword>
<dbReference type="PANTHER" id="PTHR30532:SF1">
    <property type="entry name" value="IRON(3+)-HYDROXAMATE-BINDING PROTEIN FHUD"/>
    <property type="match status" value="1"/>
</dbReference>
<evidence type="ECO:0000259" key="6">
    <source>
        <dbReference type="PROSITE" id="PS50983"/>
    </source>
</evidence>
<dbReference type="OrthoDB" id="8370650at2"/>
<dbReference type="Pfam" id="PF01497">
    <property type="entry name" value="Peripla_BP_2"/>
    <property type="match status" value="1"/>
</dbReference>
<accession>A0A2U2DX44</accession>
<evidence type="ECO:0000256" key="4">
    <source>
        <dbReference type="ARBA" id="ARBA00022496"/>
    </source>
</evidence>
<dbReference type="EMBL" id="QFBC01000001">
    <property type="protein sequence ID" value="PWE57894.1"/>
    <property type="molecule type" value="Genomic_DNA"/>
</dbReference>
<keyword evidence="4" id="KW-0406">Ion transport</keyword>
<dbReference type="GO" id="GO:1901678">
    <property type="term" value="P:iron coordination entity transport"/>
    <property type="evidence" value="ECO:0007669"/>
    <property type="project" value="UniProtKB-ARBA"/>
</dbReference>
<dbReference type="AlphaFoldDB" id="A0A2U2DX44"/>
<keyword evidence="4" id="KW-0410">Iron transport</keyword>
<evidence type="ECO:0000313" key="7">
    <source>
        <dbReference type="EMBL" id="PWE57894.1"/>
    </source>
</evidence>
<dbReference type="GO" id="GO:0030288">
    <property type="term" value="C:outer membrane-bounded periplasmic space"/>
    <property type="evidence" value="ECO:0007669"/>
    <property type="project" value="TreeGrafter"/>
</dbReference>
<name>A0A2U2DX44_9HYPH</name>
<dbReference type="Proteomes" id="UP000245252">
    <property type="component" value="Unassembled WGS sequence"/>
</dbReference>
<comment type="similarity">
    <text evidence="2">Belongs to the bacterial solute-binding protein 8 family.</text>
</comment>
<dbReference type="CDD" id="cd01146">
    <property type="entry name" value="FhuD"/>
    <property type="match status" value="1"/>
</dbReference>
<dbReference type="InterPro" id="IPR051313">
    <property type="entry name" value="Bact_iron-sidero_bind"/>
</dbReference>
<comment type="subcellular location">
    <subcellularLocation>
        <location evidence="1">Cell envelope</location>
    </subcellularLocation>
</comment>
<evidence type="ECO:0000256" key="2">
    <source>
        <dbReference type="ARBA" id="ARBA00008814"/>
    </source>
</evidence>
<organism evidence="7 8">
    <name type="scientific">Metarhizobium album</name>
    <dbReference type="NCBI Taxonomy" id="2182425"/>
    <lineage>
        <taxon>Bacteria</taxon>
        <taxon>Pseudomonadati</taxon>
        <taxon>Pseudomonadota</taxon>
        <taxon>Alphaproteobacteria</taxon>
        <taxon>Hyphomicrobiales</taxon>
        <taxon>Rhizobiaceae</taxon>
        <taxon>Metarhizobium</taxon>
    </lineage>
</organism>
<sequence length="274" mass="29912">MASAGVAPTGPVVALEYGIASTMLTLGAVPAAVASLDGWQKWVVEPAMPPEVVDLGSAWEVNLEILAGMRPELILTTPFLAFLRPKLEPIAPIVSIDVYGAGGGDALERAIDETVKLGDILGHQQQAAAFLGEAQALFEDCATRIRRLRPGPIAVVSFTDQRHARIHGRPGLYHSVMQRIGVENAWTVETNMWGFQTIGIEELGRLQADRTRLVVMEPLPPDVPAALERSTLWQSLPFVRQKQVSTMPAVLLFGMVEEARRFARLLTEHLERLA</sequence>
<gene>
    <name evidence="7" type="ORF">DEM27_01490</name>
</gene>
<keyword evidence="8" id="KW-1185">Reference proteome</keyword>
<dbReference type="Gene3D" id="3.40.50.1980">
    <property type="entry name" value="Nitrogenase molybdenum iron protein domain"/>
    <property type="match status" value="2"/>
</dbReference>
<dbReference type="InterPro" id="IPR002491">
    <property type="entry name" value="ABC_transptr_periplasmic_BD"/>
</dbReference>
<evidence type="ECO:0000256" key="3">
    <source>
        <dbReference type="ARBA" id="ARBA00022448"/>
    </source>
</evidence>
<evidence type="ECO:0000256" key="5">
    <source>
        <dbReference type="ARBA" id="ARBA00022729"/>
    </source>
</evidence>
<comment type="caution">
    <text evidence="7">The sequence shown here is derived from an EMBL/GenBank/DDBJ whole genome shotgun (WGS) entry which is preliminary data.</text>
</comment>
<keyword evidence="5" id="KW-0732">Signal</keyword>
<feature type="domain" description="Fe/B12 periplasmic-binding" evidence="6">
    <location>
        <begin position="11"/>
        <end position="274"/>
    </location>
</feature>
<dbReference type="PROSITE" id="PS50983">
    <property type="entry name" value="FE_B12_PBP"/>
    <property type="match status" value="1"/>
</dbReference>
<dbReference type="SUPFAM" id="SSF53807">
    <property type="entry name" value="Helical backbone' metal receptor"/>
    <property type="match status" value="1"/>
</dbReference>
<protein>
    <submittedName>
        <fullName evidence="7">Iron siderophore-binding protein</fullName>
    </submittedName>
</protein>
<reference evidence="7 8" key="1">
    <citation type="submission" date="2018-05" db="EMBL/GenBank/DDBJ databases">
        <title>The draft genome of strain NS-104.</title>
        <authorList>
            <person name="Hang P."/>
            <person name="Jiang J."/>
        </authorList>
    </citation>
    <scope>NUCLEOTIDE SEQUENCE [LARGE SCALE GENOMIC DNA]</scope>
    <source>
        <strain evidence="7 8">NS-104</strain>
    </source>
</reference>
<evidence type="ECO:0000256" key="1">
    <source>
        <dbReference type="ARBA" id="ARBA00004196"/>
    </source>
</evidence>
<proteinExistence type="inferred from homology"/>
<evidence type="ECO:0000313" key="8">
    <source>
        <dbReference type="Proteomes" id="UP000245252"/>
    </source>
</evidence>
<keyword evidence="3" id="KW-0813">Transport</keyword>